<reference evidence="1 2" key="1">
    <citation type="journal article" date="2022" name="Plant J.">
        <title>Chromosome-level genome of Camellia lanceoleosa provides a valuable resource for understanding genome evolution and self-incompatibility.</title>
        <authorList>
            <person name="Gong W."/>
            <person name="Xiao S."/>
            <person name="Wang L."/>
            <person name="Liao Z."/>
            <person name="Chang Y."/>
            <person name="Mo W."/>
            <person name="Hu G."/>
            <person name="Li W."/>
            <person name="Zhao G."/>
            <person name="Zhu H."/>
            <person name="Hu X."/>
            <person name="Ji K."/>
            <person name="Xiang X."/>
            <person name="Song Q."/>
            <person name="Yuan D."/>
            <person name="Jin S."/>
            <person name="Zhang L."/>
        </authorList>
    </citation>
    <scope>NUCLEOTIDE SEQUENCE [LARGE SCALE GENOMIC DNA]</scope>
    <source>
        <strain evidence="1">SQ_2022a</strain>
    </source>
</reference>
<evidence type="ECO:0000313" key="2">
    <source>
        <dbReference type="Proteomes" id="UP001060215"/>
    </source>
</evidence>
<dbReference type="EMBL" id="CM045767">
    <property type="protein sequence ID" value="KAI7998302.1"/>
    <property type="molecule type" value="Genomic_DNA"/>
</dbReference>
<accession>A0ACC0GD22</accession>
<evidence type="ECO:0000313" key="1">
    <source>
        <dbReference type="EMBL" id="KAI7998302.1"/>
    </source>
</evidence>
<name>A0ACC0GD22_9ERIC</name>
<sequence>MASRTCDLVERVHPVHQFDLDALLRYASSHVHTFSRSPSKFSISQFGLGRSNPMFLLEASSSTSVKRYVLWKKPPGKLLESAHAVKREFQVIEAFGIHTQVPISKVFCLCTDSSVIGTPFYIMEFLDGRIFLDPVLPV</sequence>
<dbReference type="Proteomes" id="UP001060215">
    <property type="component" value="Chromosome 10"/>
</dbReference>
<proteinExistence type="predicted"/>
<comment type="caution">
    <text evidence="1">The sequence shown here is derived from an EMBL/GenBank/DDBJ whole genome shotgun (WGS) entry which is preliminary data.</text>
</comment>
<organism evidence="1 2">
    <name type="scientific">Camellia lanceoleosa</name>
    <dbReference type="NCBI Taxonomy" id="1840588"/>
    <lineage>
        <taxon>Eukaryota</taxon>
        <taxon>Viridiplantae</taxon>
        <taxon>Streptophyta</taxon>
        <taxon>Embryophyta</taxon>
        <taxon>Tracheophyta</taxon>
        <taxon>Spermatophyta</taxon>
        <taxon>Magnoliopsida</taxon>
        <taxon>eudicotyledons</taxon>
        <taxon>Gunneridae</taxon>
        <taxon>Pentapetalae</taxon>
        <taxon>asterids</taxon>
        <taxon>Ericales</taxon>
        <taxon>Theaceae</taxon>
        <taxon>Camellia</taxon>
    </lineage>
</organism>
<protein>
    <submittedName>
        <fullName evidence="1">Acyl-CoA dehydrogenase IBR3</fullName>
    </submittedName>
</protein>
<gene>
    <name evidence="1" type="ORF">LOK49_LG10G01773</name>
</gene>
<keyword evidence="2" id="KW-1185">Reference proteome</keyword>